<name>A0A1G7S143_CHIFI</name>
<reference evidence="2 3" key="1">
    <citation type="submission" date="2016-10" db="EMBL/GenBank/DDBJ databases">
        <authorList>
            <person name="de Groot N.N."/>
        </authorList>
    </citation>
    <scope>NUCLEOTIDE SEQUENCE [LARGE SCALE GENOMIC DNA]</scope>
    <source>
        <strain evidence="2 3">DSM 527</strain>
    </source>
</reference>
<dbReference type="AlphaFoldDB" id="A0A1G7S143"/>
<evidence type="ECO:0000313" key="3">
    <source>
        <dbReference type="Proteomes" id="UP000199045"/>
    </source>
</evidence>
<dbReference type="EMBL" id="FNBN01000003">
    <property type="protein sequence ID" value="SDG16743.1"/>
    <property type="molecule type" value="Genomic_DNA"/>
</dbReference>
<sequence>MAFRGFLPYIGIVVGFGVIYWLTMMIPNNILYLGFKSSLLEADRKTIYQEHIFTYGLSLVLMLLNLVELLSSKEDHYWLRIIKSLLTVIFAYVAGAVVFLLMNTQEWNMYLYAREIPAWIFCCISLAMTIGILLVLQLLSPILRAKAGTAFLEAYLPSWLRFDR</sequence>
<evidence type="ECO:0000256" key="1">
    <source>
        <dbReference type="SAM" id="Phobius"/>
    </source>
</evidence>
<dbReference type="STRING" id="104663.SAMN04488121_103697"/>
<keyword evidence="1" id="KW-0812">Transmembrane</keyword>
<dbReference type="Proteomes" id="UP000199045">
    <property type="component" value="Unassembled WGS sequence"/>
</dbReference>
<organism evidence="2 3">
    <name type="scientific">Chitinophaga filiformis</name>
    <name type="common">Myxococcus filiformis</name>
    <name type="synonym">Flexibacter filiformis</name>
    <dbReference type="NCBI Taxonomy" id="104663"/>
    <lineage>
        <taxon>Bacteria</taxon>
        <taxon>Pseudomonadati</taxon>
        <taxon>Bacteroidota</taxon>
        <taxon>Chitinophagia</taxon>
        <taxon>Chitinophagales</taxon>
        <taxon>Chitinophagaceae</taxon>
        <taxon>Chitinophaga</taxon>
    </lineage>
</organism>
<accession>A0A1G7S143</accession>
<keyword evidence="1" id="KW-0472">Membrane</keyword>
<protein>
    <submittedName>
        <fullName evidence="2">Uncharacterized protein</fullName>
    </submittedName>
</protein>
<evidence type="ECO:0000313" key="2">
    <source>
        <dbReference type="EMBL" id="SDG16743.1"/>
    </source>
</evidence>
<feature type="transmembrane region" description="Helical" evidence="1">
    <location>
        <begin position="7"/>
        <end position="32"/>
    </location>
</feature>
<feature type="transmembrane region" description="Helical" evidence="1">
    <location>
        <begin position="116"/>
        <end position="136"/>
    </location>
</feature>
<feature type="transmembrane region" description="Helical" evidence="1">
    <location>
        <begin position="82"/>
        <end position="104"/>
    </location>
</feature>
<dbReference type="RefSeq" id="WP_089833430.1">
    <property type="nucleotide sequence ID" value="NZ_FNBN01000003.1"/>
</dbReference>
<gene>
    <name evidence="2" type="ORF">SAMN04488121_103697</name>
</gene>
<feature type="transmembrane region" description="Helical" evidence="1">
    <location>
        <begin position="52"/>
        <end position="70"/>
    </location>
</feature>
<proteinExistence type="predicted"/>
<dbReference type="OrthoDB" id="664413at2"/>
<keyword evidence="1" id="KW-1133">Transmembrane helix</keyword>